<feature type="transmembrane region" description="Helical" evidence="1">
    <location>
        <begin position="12"/>
        <end position="36"/>
    </location>
</feature>
<feature type="transmembrane region" description="Helical" evidence="1">
    <location>
        <begin position="48"/>
        <end position="72"/>
    </location>
</feature>
<gene>
    <name evidence="2" type="ORF">A0H81_07992</name>
</gene>
<name>A0A1C7M529_GRIFR</name>
<proteinExistence type="predicted"/>
<organism evidence="2 3">
    <name type="scientific">Grifola frondosa</name>
    <name type="common">Maitake</name>
    <name type="synonym">Polyporus frondosus</name>
    <dbReference type="NCBI Taxonomy" id="5627"/>
    <lineage>
        <taxon>Eukaryota</taxon>
        <taxon>Fungi</taxon>
        <taxon>Dikarya</taxon>
        <taxon>Basidiomycota</taxon>
        <taxon>Agaricomycotina</taxon>
        <taxon>Agaricomycetes</taxon>
        <taxon>Polyporales</taxon>
        <taxon>Grifolaceae</taxon>
        <taxon>Grifola</taxon>
    </lineage>
</organism>
<protein>
    <submittedName>
        <fullName evidence="2">Uncharacterized protein</fullName>
    </submittedName>
</protein>
<dbReference type="PANTHER" id="PTHR40465:SF1">
    <property type="entry name" value="DUF6534 DOMAIN-CONTAINING PROTEIN"/>
    <property type="match status" value="1"/>
</dbReference>
<keyword evidence="3" id="KW-1185">Reference proteome</keyword>
<reference evidence="2 3" key="1">
    <citation type="submission" date="2016-03" db="EMBL/GenBank/DDBJ databases">
        <title>Whole genome sequencing of Grifola frondosa 9006-11.</title>
        <authorList>
            <person name="Min B."/>
            <person name="Park H."/>
            <person name="Kim J.-G."/>
            <person name="Cho H."/>
            <person name="Oh Y.-L."/>
            <person name="Kong W.-S."/>
            <person name="Choi I.-G."/>
        </authorList>
    </citation>
    <scope>NUCLEOTIDE SEQUENCE [LARGE SCALE GENOMIC DNA]</scope>
    <source>
        <strain evidence="2 3">9006-11</strain>
    </source>
</reference>
<keyword evidence="1" id="KW-0472">Membrane</keyword>
<evidence type="ECO:0000256" key="1">
    <source>
        <dbReference type="SAM" id="Phobius"/>
    </source>
</evidence>
<keyword evidence="1" id="KW-1133">Transmembrane helix</keyword>
<dbReference type="AlphaFoldDB" id="A0A1C7M529"/>
<evidence type="ECO:0000313" key="3">
    <source>
        <dbReference type="Proteomes" id="UP000092993"/>
    </source>
</evidence>
<sequence length="143" mass="16000">MTESTTLDLTLGVLLVTLIFTSMLFGVSCIQTGYYYRQNGQDRYLLKCMVAVMWALDATHQTFFTCTMYSYLVGQSAFSPENTQMIWTADAQMISNAAAIALIQSFYTSQIWRLSNNNIPLMVILTTFIAAGLGEIDIVALIY</sequence>
<feature type="transmembrane region" description="Helical" evidence="1">
    <location>
        <begin position="84"/>
        <end position="107"/>
    </location>
</feature>
<keyword evidence="1" id="KW-0812">Transmembrane</keyword>
<dbReference type="Proteomes" id="UP000092993">
    <property type="component" value="Unassembled WGS sequence"/>
</dbReference>
<dbReference type="PANTHER" id="PTHR40465">
    <property type="entry name" value="CHROMOSOME 1, WHOLE GENOME SHOTGUN SEQUENCE"/>
    <property type="match status" value="1"/>
</dbReference>
<accession>A0A1C7M529</accession>
<dbReference type="OrthoDB" id="2755316at2759"/>
<comment type="caution">
    <text evidence="2">The sequence shown here is derived from an EMBL/GenBank/DDBJ whole genome shotgun (WGS) entry which is preliminary data.</text>
</comment>
<dbReference type="EMBL" id="LUGG01000009">
    <property type="protein sequence ID" value="OBZ72011.1"/>
    <property type="molecule type" value="Genomic_DNA"/>
</dbReference>
<dbReference type="OMA" id="YTIRIWK"/>
<dbReference type="STRING" id="5627.A0A1C7M529"/>
<feature type="transmembrane region" description="Helical" evidence="1">
    <location>
        <begin position="119"/>
        <end position="142"/>
    </location>
</feature>
<evidence type="ECO:0000313" key="2">
    <source>
        <dbReference type="EMBL" id="OBZ72011.1"/>
    </source>
</evidence>